<proteinExistence type="inferred from homology"/>
<evidence type="ECO:0000256" key="3">
    <source>
        <dbReference type="ARBA" id="ARBA00012899"/>
    </source>
</evidence>
<reference evidence="13" key="1">
    <citation type="submission" date="2017-09" db="EMBL/GenBank/DDBJ databases">
        <title>Depth-based differentiation of microbial function through sediment-hosted aquifers and enrichment of novel symbionts in the deep terrestrial subsurface.</title>
        <authorList>
            <person name="Probst A.J."/>
            <person name="Ladd B."/>
            <person name="Jarett J.K."/>
            <person name="Geller-Mcgrath D.E."/>
            <person name="Sieber C.M.K."/>
            <person name="Emerson J.B."/>
            <person name="Anantharaman K."/>
            <person name="Thomas B.C."/>
            <person name="Malmstrom R."/>
            <person name="Stieglmeier M."/>
            <person name="Klingl A."/>
            <person name="Woyke T."/>
            <person name="Ryan C.M."/>
            <person name="Banfield J.F."/>
        </authorList>
    </citation>
    <scope>NUCLEOTIDE SEQUENCE [LARGE SCALE GENOMIC DNA]</scope>
</reference>
<dbReference type="PANTHER" id="PTHR42833:SF4">
    <property type="entry name" value="URIDYLATE KINASE PUMPKIN, CHLOROPLASTIC"/>
    <property type="match status" value="1"/>
</dbReference>
<dbReference type="Pfam" id="PF00696">
    <property type="entry name" value="AA_kinase"/>
    <property type="match status" value="1"/>
</dbReference>
<dbReference type="Gene3D" id="3.40.1160.10">
    <property type="entry name" value="Acetylglutamate kinase-like"/>
    <property type="match status" value="1"/>
</dbReference>
<protein>
    <recommendedName>
        <fullName evidence="3">UMP kinase</fullName>
        <ecNumber evidence="3">2.7.4.22</ecNumber>
    </recommendedName>
    <alternativeName>
        <fullName evidence="10">Uridine monophosphate kinase</fullName>
    </alternativeName>
</protein>
<organism evidence="12 13">
    <name type="scientific">Candidatus Magasanikbacteria bacterium CG10_big_fil_rev_8_21_14_0_10_42_10</name>
    <dbReference type="NCBI Taxonomy" id="1974649"/>
    <lineage>
        <taxon>Bacteria</taxon>
        <taxon>Candidatus Magasanikiibacteriota</taxon>
    </lineage>
</organism>
<evidence type="ECO:0000256" key="8">
    <source>
        <dbReference type="ARBA" id="ARBA00022840"/>
    </source>
</evidence>
<dbReference type="EMBL" id="PFBY01000030">
    <property type="protein sequence ID" value="PIR76377.1"/>
    <property type="molecule type" value="Genomic_DNA"/>
</dbReference>
<dbReference type="InterPro" id="IPR011818">
    <property type="entry name" value="Uridylate_kinase_arch/spir"/>
</dbReference>
<comment type="similarity">
    <text evidence="2">Belongs to the UMP kinase family.</text>
</comment>
<comment type="caution">
    <text evidence="12">The sequence shown here is derived from an EMBL/GenBank/DDBJ whole genome shotgun (WGS) entry which is preliminary data.</text>
</comment>
<feature type="domain" description="Aspartate/glutamate/uridylate kinase" evidence="11">
    <location>
        <begin position="3"/>
        <end position="204"/>
    </location>
</feature>
<evidence type="ECO:0000313" key="12">
    <source>
        <dbReference type="EMBL" id="PIR76377.1"/>
    </source>
</evidence>
<keyword evidence="8" id="KW-0067">ATP-binding</keyword>
<evidence type="ECO:0000256" key="6">
    <source>
        <dbReference type="ARBA" id="ARBA00022741"/>
    </source>
</evidence>
<evidence type="ECO:0000256" key="5">
    <source>
        <dbReference type="ARBA" id="ARBA00022679"/>
    </source>
</evidence>
<accession>A0A2H0TYB6</accession>
<evidence type="ECO:0000256" key="4">
    <source>
        <dbReference type="ARBA" id="ARBA00022490"/>
    </source>
</evidence>
<evidence type="ECO:0000313" key="13">
    <source>
        <dbReference type="Proteomes" id="UP000231530"/>
    </source>
</evidence>
<dbReference type="EC" id="2.7.4.22" evidence="3"/>
<dbReference type="AlphaFoldDB" id="A0A2H0TYB6"/>
<dbReference type="GO" id="GO:0033862">
    <property type="term" value="F:UMP kinase activity"/>
    <property type="evidence" value="ECO:0007669"/>
    <property type="project" value="UniProtKB-EC"/>
</dbReference>
<keyword evidence="5" id="KW-0808">Transferase</keyword>
<sequence>MKKRIIISLGGSIIIPKTGFDPVFLKSLKSLFVSEVKKGNQFILIVGGGATSRMYQDALRVVGKPTNTDLDWMGVETTKVNAMFVKLLFGDIAYKEILSDPRKKVNTSAPVIIASGWKPGNSTDYCAVNFAKTYGASDVINLSNIEYVYDKDPAKHKDAQKIEQISWKDFRTIVGNVWDPGANLPFDPIASKMAQKLGLRVSILRGTDLKEVKNAIAGKTFRGTVIY</sequence>
<keyword evidence="6" id="KW-0547">Nucleotide-binding</keyword>
<dbReference type="Proteomes" id="UP000231530">
    <property type="component" value="Unassembled WGS sequence"/>
</dbReference>
<evidence type="ECO:0000259" key="11">
    <source>
        <dbReference type="Pfam" id="PF00696"/>
    </source>
</evidence>
<keyword evidence="7 12" id="KW-0418">Kinase</keyword>
<evidence type="ECO:0000256" key="2">
    <source>
        <dbReference type="ARBA" id="ARBA00007614"/>
    </source>
</evidence>
<keyword evidence="4" id="KW-0963">Cytoplasm</keyword>
<evidence type="ECO:0000256" key="1">
    <source>
        <dbReference type="ARBA" id="ARBA00004791"/>
    </source>
</evidence>
<evidence type="ECO:0000256" key="7">
    <source>
        <dbReference type="ARBA" id="ARBA00022777"/>
    </source>
</evidence>
<name>A0A2H0TYB6_9BACT</name>
<comment type="pathway">
    <text evidence="1">Pyrimidine metabolism; CTP biosynthesis via de novo pathway; UDP from UMP (UMPK route): step 1/1.</text>
</comment>
<evidence type="ECO:0000256" key="9">
    <source>
        <dbReference type="ARBA" id="ARBA00022975"/>
    </source>
</evidence>
<dbReference type="SUPFAM" id="SSF53633">
    <property type="entry name" value="Carbamate kinase-like"/>
    <property type="match status" value="1"/>
</dbReference>
<dbReference type="InterPro" id="IPR001048">
    <property type="entry name" value="Asp/Glu/Uridylate_kinase"/>
</dbReference>
<dbReference type="InterPro" id="IPR036393">
    <property type="entry name" value="AceGlu_kinase-like_sf"/>
</dbReference>
<gene>
    <name evidence="12" type="ORF">COU32_02450</name>
</gene>
<dbReference type="GO" id="GO:0006225">
    <property type="term" value="P:UDP biosynthetic process"/>
    <property type="evidence" value="ECO:0007669"/>
    <property type="project" value="TreeGrafter"/>
</dbReference>
<keyword evidence="9" id="KW-0665">Pyrimidine biosynthesis</keyword>
<evidence type="ECO:0000256" key="10">
    <source>
        <dbReference type="ARBA" id="ARBA00032092"/>
    </source>
</evidence>
<dbReference type="NCBIfam" id="TIGR02076">
    <property type="entry name" value="pyrH_arch"/>
    <property type="match status" value="1"/>
</dbReference>
<dbReference type="GO" id="GO:0005524">
    <property type="term" value="F:ATP binding"/>
    <property type="evidence" value="ECO:0007669"/>
    <property type="project" value="UniProtKB-KW"/>
</dbReference>
<dbReference type="PANTHER" id="PTHR42833">
    <property type="entry name" value="URIDYLATE KINASE"/>
    <property type="match status" value="1"/>
</dbReference>